<evidence type="ECO:0000313" key="3">
    <source>
        <dbReference type="Proteomes" id="UP001374803"/>
    </source>
</evidence>
<organism evidence="2 3">
    <name type="scientific">Pendulispora rubella</name>
    <dbReference type="NCBI Taxonomy" id="2741070"/>
    <lineage>
        <taxon>Bacteria</taxon>
        <taxon>Pseudomonadati</taxon>
        <taxon>Myxococcota</taxon>
        <taxon>Myxococcia</taxon>
        <taxon>Myxococcales</taxon>
        <taxon>Sorangiineae</taxon>
        <taxon>Pendulisporaceae</taxon>
        <taxon>Pendulispora</taxon>
    </lineage>
</organism>
<sequence>MPPHLEMGRIEKPRVDVGRHDVSRWADSLAEPLCDGAPSATDLEAAPSRTHADGFEPPNGEGVGYLLQRFEPFQLARGIVVEKVRHHGIIPHIAHDV</sequence>
<keyword evidence="3" id="KW-1185">Reference proteome</keyword>
<accession>A0ABZ2LBW6</accession>
<protein>
    <submittedName>
        <fullName evidence="2">Uncharacterized protein</fullName>
    </submittedName>
</protein>
<dbReference type="RefSeq" id="WP_394836948.1">
    <property type="nucleotide sequence ID" value="NZ_CP089929.1"/>
</dbReference>
<evidence type="ECO:0000256" key="1">
    <source>
        <dbReference type="SAM" id="MobiDB-lite"/>
    </source>
</evidence>
<reference evidence="2" key="1">
    <citation type="submission" date="2021-12" db="EMBL/GenBank/DDBJ databases">
        <title>Discovery of the Pendulisporaceae a myxobacterial family with distinct sporulation behavior and unique specialized metabolism.</title>
        <authorList>
            <person name="Garcia R."/>
            <person name="Popoff A."/>
            <person name="Bader C.D."/>
            <person name="Loehr J."/>
            <person name="Walesch S."/>
            <person name="Walt C."/>
            <person name="Boldt J."/>
            <person name="Bunk B."/>
            <person name="Haeckl F.J.F.P.J."/>
            <person name="Gunesch A.P."/>
            <person name="Birkelbach J."/>
            <person name="Nuebel U."/>
            <person name="Pietschmann T."/>
            <person name="Bach T."/>
            <person name="Mueller R."/>
        </authorList>
    </citation>
    <scope>NUCLEOTIDE SEQUENCE</scope>
    <source>
        <strain evidence="2">MSr11367</strain>
    </source>
</reference>
<dbReference type="Proteomes" id="UP001374803">
    <property type="component" value="Chromosome"/>
</dbReference>
<feature type="region of interest" description="Disordered" evidence="1">
    <location>
        <begin position="33"/>
        <end position="58"/>
    </location>
</feature>
<proteinExistence type="predicted"/>
<dbReference type="EMBL" id="CP089983">
    <property type="protein sequence ID" value="WXB07291.1"/>
    <property type="molecule type" value="Genomic_DNA"/>
</dbReference>
<name>A0ABZ2LBW6_9BACT</name>
<evidence type="ECO:0000313" key="2">
    <source>
        <dbReference type="EMBL" id="WXB07291.1"/>
    </source>
</evidence>
<gene>
    <name evidence="2" type="ORF">LVJ94_08580</name>
</gene>